<dbReference type="InterPro" id="IPR018191">
    <property type="entry name" value="4-OT"/>
</dbReference>
<dbReference type="SUPFAM" id="SSF55331">
    <property type="entry name" value="Tautomerase/MIF"/>
    <property type="match status" value="1"/>
</dbReference>
<evidence type="ECO:0000313" key="4">
    <source>
        <dbReference type="EMBL" id="OIQ82622.1"/>
    </source>
</evidence>
<evidence type="ECO:0000259" key="3">
    <source>
        <dbReference type="Pfam" id="PF01361"/>
    </source>
</evidence>
<comment type="caution">
    <text evidence="4">The sequence shown here is derived from an EMBL/GenBank/DDBJ whole genome shotgun (WGS) entry which is preliminary data.</text>
</comment>
<dbReference type="PANTHER" id="PTHR35530:SF1">
    <property type="entry name" value="2-HYDROXYMUCONATE TAUTOMERASE"/>
    <property type="match status" value="1"/>
</dbReference>
<dbReference type="EC" id="5.3.2.6" evidence="4"/>
<accession>A0A1J5QGG5</accession>
<keyword evidence="2 4" id="KW-0413">Isomerase</keyword>
<dbReference type="NCBIfam" id="TIGR00013">
    <property type="entry name" value="taut"/>
    <property type="match status" value="1"/>
</dbReference>
<reference evidence="4" key="1">
    <citation type="submission" date="2016-10" db="EMBL/GenBank/DDBJ databases">
        <title>Sequence of Gallionella enrichment culture.</title>
        <authorList>
            <person name="Poehlein A."/>
            <person name="Muehling M."/>
            <person name="Daniel R."/>
        </authorList>
    </citation>
    <scope>NUCLEOTIDE SEQUENCE</scope>
</reference>
<feature type="domain" description="4-oxalocrotonate tautomerase-like" evidence="3">
    <location>
        <begin position="2"/>
        <end position="57"/>
    </location>
</feature>
<gene>
    <name evidence="4" type="primary">xylH_3</name>
    <name evidence="4" type="ORF">GALL_355860</name>
</gene>
<dbReference type="Pfam" id="PF01361">
    <property type="entry name" value="Tautomerase"/>
    <property type="match status" value="1"/>
</dbReference>
<dbReference type="NCBIfam" id="NF001966">
    <property type="entry name" value="PRK00745.1"/>
    <property type="match status" value="1"/>
</dbReference>
<dbReference type="InterPro" id="IPR004370">
    <property type="entry name" value="4-OT-like_dom"/>
</dbReference>
<dbReference type="PANTHER" id="PTHR35530">
    <property type="entry name" value="TAUTOMERASE-RELATED"/>
    <property type="match status" value="1"/>
</dbReference>
<organism evidence="4">
    <name type="scientific">mine drainage metagenome</name>
    <dbReference type="NCBI Taxonomy" id="410659"/>
    <lineage>
        <taxon>unclassified sequences</taxon>
        <taxon>metagenomes</taxon>
        <taxon>ecological metagenomes</taxon>
    </lineage>
</organism>
<proteinExistence type="inferred from homology"/>
<evidence type="ECO:0000256" key="1">
    <source>
        <dbReference type="ARBA" id="ARBA00006723"/>
    </source>
</evidence>
<protein>
    <submittedName>
        <fullName evidence="4">2-hydroxymuconate tautomerase</fullName>
        <ecNumber evidence="4">5.3.2.6</ecNumber>
    </submittedName>
</protein>
<comment type="similarity">
    <text evidence="1">Belongs to the 4-oxalocrotonate tautomerase family.</text>
</comment>
<evidence type="ECO:0000256" key="2">
    <source>
        <dbReference type="ARBA" id="ARBA00023235"/>
    </source>
</evidence>
<sequence length="61" mass="6953">MPTIRIEMFEGRSDELKQELVRQVTDAVVATLQCSPDSVDIILQEVPKSHWATGGRLWSQR</sequence>
<dbReference type="GO" id="GO:0016853">
    <property type="term" value="F:isomerase activity"/>
    <property type="evidence" value="ECO:0007669"/>
    <property type="project" value="UniProtKB-KW"/>
</dbReference>
<dbReference type="EMBL" id="MLJW01000784">
    <property type="protein sequence ID" value="OIQ82622.1"/>
    <property type="molecule type" value="Genomic_DNA"/>
</dbReference>
<dbReference type="InterPro" id="IPR014347">
    <property type="entry name" value="Tautomerase/MIF_sf"/>
</dbReference>
<dbReference type="NCBIfam" id="NF002571">
    <property type="entry name" value="PRK02220.1"/>
    <property type="match status" value="1"/>
</dbReference>
<dbReference type="Gene3D" id="3.30.429.10">
    <property type="entry name" value="Macrophage Migration Inhibitory Factor"/>
    <property type="match status" value="1"/>
</dbReference>
<dbReference type="AlphaFoldDB" id="A0A1J5QGG5"/>
<name>A0A1J5QGG5_9ZZZZ</name>